<accession>A0ABZ0HR16</accession>
<dbReference type="Gene3D" id="3.30.2310.20">
    <property type="entry name" value="RelE-like"/>
    <property type="match status" value="1"/>
</dbReference>
<organism evidence="3 4">
    <name type="scientific">Methylocapsa polymorpha</name>
    <dbReference type="NCBI Taxonomy" id="3080828"/>
    <lineage>
        <taxon>Bacteria</taxon>
        <taxon>Pseudomonadati</taxon>
        <taxon>Pseudomonadota</taxon>
        <taxon>Alphaproteobacteria</taxon>
        <taxon>Hyphomicrobiales</taxon>
        <taxon>Beijerinckiaceae</taxon>
        <taxon>Methylocapsa</taxon>
    </lineage>
</organism>
<dbReference type="Pfam" id="PF05016">
    <property type="entry name" value="ParE_toxin"/>
    <property type="match status" value="1"/>
</dbReference>
<dbReference type="InterPro" id="IPR051803">
    <property type="entry name" value="TA_system_RelE-like_toxin"/>
</dbReference>
<name>A0ABZ0HR16_9HYPH</name>
<evidence type="ECO:0000256" key="2">
    <source>
        <dbReference type="ARBA" id="ARBA00022649"/>
    </source>
</evidence>
<dbReference type="InterPro" id="IPR035093">
    <property type="entry name" value="RelE/ParE_toxin_dom_sf"/>
</dbReference>
<dbReference type="Proteomes" id="UP001626536">
    <property type="component" value="Chromosome"/>
</dbReference>
<keyword evidence="4" id="KW-1185">Reference proteome</keyword>
<keyword evidence="2" id="KW-1277">Toxin-antitoxin system</keyword>
<gene>
    <name evidence="3" type="ORF">RZS28_14495</name>
</gene>
<dbReference type="PANTHER" id="PTHR33755">
    <property type="entry name" value="TOXIN PARE1-RELATED"/>
    <property type="match status" value="1"/>
</dbReference>
<protein>
    <submittedName>
        <fullName evidence="3">Type II toxin-antitoxin system RelE/ParE family toxin</fullName>
    </submittedName>
</protein>
<reference evidence="3 4" key="1">
    <citation type="submission" date="2023-10" db="EMBL/GenBank/DDBJ databases">
        <title>Novel methanotroph of the genus Methylocapsa from a subarctic wetland.</title>
        <authorList>
            <person name="Belova S.E."/>
            <person name="Oshkin I.Y."/>
            <person name="Miroshnikov K."/>
            <person name="Dedysh S.N."/>
        </authorList>
    </citation>
    <scope>NUCLEOTIDE SEQUENCE [LARGE SCALE GENOMIC DNA]</scope>
    <source>
        <strain evidence="3 4">RX1</strain>
    </source>
</reference>
<sequence>MRLRFTPRAVQNLAAIADYICAHDPVAAQQVRAAIYASFQRLIIFPSIGRLQQAKGVRKLTTPKYPYLIYYTIDEGAEEIIILNVKHAAQRREHTDA</sequence>
<proteinExistence type="inferred from homology"/>
<evidence type="ECO:0000313" key="3">
    <source>
        <dbReference type="EMBL" id="WOJ89003.1"/>
    </source>
</evidence>
<evidence type="ECO:0000256" key="1">
    <source>
        <dbReference type="ARBA" id="ARBA00006226"/>
    </source>
</evidence>
<dbReference type="RefSeq" id="WP_407338443.1">
    <property type="nucleotide sequence ID" value="NZ_CP136862.1"/>
</dbReference>
<dbReference type="InterPro" id="IPR007712">
    <property type="entry name" value="RelE/ParE_toxin"/>
</dbReference>
<comment type="similarity">
    <text evidence="1">Belongs to the RelE toxin family.</text>
</comment>
<evidence type="ECO:0000313" key="4">
    <source>
        <dbReference type="Proteomes" id="UP001626536"/>
    </source>
</evidence>
<dbReference type="EMBL" id="CP136862">
    <property type="protein sequence ID" value="WOJ89003.1"/>
    <property type="molecule type" value="Genomic_DNA"/>
</dbReference>